<dbReference type="SUPFAM" id="SSF81324">
    <property type="entry name" value="Voltage-gated potassium channels"/>
    <property type="match status" value="1"/>
</dbReference>
<keyword evidence="4" id="KW-1185">Reference proteome</keyword>
<dbReference type="RefSeq" id="WP_139228816.1">
    <property type="nucleotide sequence ID" value="NZ_FOND01000006.1"/>
</dbReference>
<keyword evidence="1" id="KW-0812">Transmembrane</keyword>
<organism evidence="3 4">
    <name type="scientific">Blastococcus tunisiensis</name>
    <dbReference type="NCBI Taxonomy" id="1798228"/>
    <lineage>
        <taxon>Bacteria</taxon>
        <taxon>Bacillati</taxon>
        <taxon>Actinomycetota</taxon>
        <taxon>Actinomycetes</taxon>
        <taxon>Geodermatophilales</taxon>
        <taxon>Geodermatophilaceae</taxon>
        <taxon>Blastococcus</taxon>
    </lineage>
</organism>
<feature type="transmembrane region" description="Helical" evidence="1">
    <location>
        <begin position="140"/>
        <end position="163"/>
    </location>
</feature>
<dbReference type="Pfam" id="PF07885">
    <property type="entry name" value="Ion_trans_2"/>
    <property type="match status" value="1"/>
</dbReference>
<feature type="domain" description="Potassium channel" evidence="2">
    <location>
        <begin position="82"/>
        <end position="158"/>
    </location>
</feature>
<evidence type="ECO:0000313" key="3">
    <source>
        <dbReference type="EMBL" id="SFE80784.1"/>
    </source>
</evidence>
<proteinExistence type="predicted"/>
<dbReference type="OrthoDB" id="8477930at2"/>
<dbReference type="EMBL" id="FOND01000006">
    <property type="protein sequence ID" value="SFE80784.1"/>
    <property type="molecule type" value="Genomic_DNA"/>
</dbReference>
<dbReference type="Gene3D" id="1.10.287.70">
    <property type="match status" value="1"/>
</dbReference>
<accession>A0A1I2DJN7</accession>
<reference evidence="4" key="1">
    <citation type="submission" date="2016-10" db="EMBL/GenBank/DDBJ databases">
        <authorList>
            <person name="Varghese N."/>
            <person name="Submissions S."/>
        </authorList>
    </citation>
    <scope>NUCLEOTIDE SEQUENCE [LARGE SCALE GENOMIC DNA]</scope>
    <source>
        <strain evidence="4">DSM 46838</strain>
    </source>
</reference>
<name>A0A1I2DJN7_9ACTN</name>
<evidence type="ECO:0000259" key="2">
    <source>
        <dbReference type="Pfam" id="PF07885"/>
    </source>
</evidence>
<evidence type="ECO:0000313" key="4">
    <source>
        <dbReference type="Proteomes" id="UP000198589"/>
    </source>
</evidence>
<gene>
    <name evidence="3" type="ORF">SAMN05216574_10625</name>
</gene>
<evidence type="ECO:0000256" key="1">
    <source>
        <dbReference type="SAM" id="Phobius"/>
    </source>
</evidence>
<dbReference type="STRING" id="1798228.SAMN05216574_10625"/>
<feature type="transmembrane region" description="Helical" evidence="1">
    <location>
        <begin position="65"/>
        <end position="87"/>
    </location>
</feature>
<dbReference type="AlphaFoldDB" id="A0A1I2DJN7"/>
<sequence length="305" mass="32918">MAEWVGWLVTTAGAVVTVLTLRDIFRTLWYPSGQGWLSSRVMRLVWRLGRRGRRAGASGVLTGPLALAGVILTWLLLLVFGGALLYAPHMPEGFALSSSLDRGERGGLLDAVYVSIVTVATLGFGDVLPTAPWLRIAVPLQALLGFALLTAAVTWVLQVYPALIRRRSLAARLSLLGRSHATGLIDDPDSTLAAPLLDGLAAQVAQARVDITEYAETYYFREGSAEAALPAQLGVAVDLVAAGRRAPRQDVRIAADVLGTALDDFARVIDDQFLGTGGPALEVLQRYAEDQHHDQRHWGPPDRQR</sequence>
<keyword evidence="1" id="KW-0472">Membrane</keyword>
<dbReference type="Proteomes" id="UP000198589">
    <property type="component" value="Unassembled WGS sequence"/>
</dbReference>
<feature type="transmembrane region" description="Helical" evidence="1">
    <location>
        <begin position="108"/>
        <end position="128"/>
    </location>
</feature>
<keyword evidence="1" id="KW-1133">Transmembrane helix</keyword>
<dbReference type="InterPro" id="IPR013099">
    <property type="entry name" value="K_chnl_dom"/>
</dbReference>
<protein>
    <submittedName>
        <fullName evidence="3">Ion channel</fullName>
    </submittedName>
</protein>